<name>A0A392SGM4_9FABA</name>
<evidence type="ECO:0000313" key="2">
    <source>
        <dbReference type="Proteomes" id="UP000265520"/>
    </source>
</evidence>
<organism evidence="1 2">
    <name type="scientific">Trifolium medium</name>
    <dbReference type="NCBI Taxonomy" id="97028"/>
    <lineage>
        <taxon>Eukaryota</taxon>
        <taxon>Viridiplantae</taxon>
        <taxon>Streptophyta</taxon>
        <taxon>Embryophyta</taxon>
        <taxon>Tracheophyta</taxon>
        <taxon>Spermatophyta</taxon>
        <taxon>Magnoliopsida</taxon>
        <taxon>eudicotyledons</taxon>
        <taxon>Gunneridae</taxon>
        <taxon>Pentapetalae</taxon>
        <taxon>rosids</taxon>
        <taxon>fabids</taxon>
        <taxon>Fabales</taxon>
        <taxon>Fabaceae</taxon>
        <taxon>Papilionoideae</taxon>
        <taxon>50 kb inversion clade</taxon>
        <taxon>NPAAA clade</taxon>
        <taxon>Hologalegina</taxon>
        <taxon>IRL clade</taxon>
        <taxon>Trifolieae</taxon>
        <taxon>Trifolium</taxon>
    </lineage>
</organism>
<sequence>MSLSSVKWDPRRDCHVWGLEDEEFFPVGMEMEKKVPLERFGGWGRNFIPRPAETP</sequence>
<feature type="non-terminal residue" evidence="1">
    <location>
        <position position="55"/>
    </location>
</feature>
<comment type="caution">
    <text evidence="1">The sequence shown here is derived from an EMBL/GenBank/DDBJ whole genome shotgun (WGS) entry which is preliminary data.</text>
</comment>
<proteinExistence type="predicted"/>
<accession>A0A392SGM4</accession>
<dbReference type="Proteomes" id="UP000265520">
    <property type="component" value="Unassembled WGS sequence"/>
</dbReference>
<reference evidence="1 2" key="1">
    <citation type="journal article" date="2018" name="Front. Plant Sci.">
        <title>Red Clover (Trifolium pratense) and Zigzag Clover (T. medium) - A Picture of Genomic Similarities and Differences.</title>
        <authorList>
            <person name="Dluhosova J."/>
            <person name="Istvanek J."/>
            <person name="Nedelnik J."/>
            <person name="Repkova J."/>
        </authorList>
    </citation>
    <scope>NUCLEOTIDE SEQUENCE [LARGE SCALE GENOMIC DNA]</scope>
    <source>
        <strain evidence="2">cv. 10/8</strain>
        <tissue evidence="1">Leaf</tissue>
    </source>
</reference>
<protein>
    <submittedName>
        <fullName evidence="1">Uncharacterized protein</fullName>
    </submittedName>
</protein>
<dbReference type="AlphaFoldDB" id="A0A392SGM4"/>
<evidence type="ECO:0000313" key="1">
    <source>
        <dbReference type="EMBL" id="MCI47557.1"/>
    </source>
</evidence>
<dbReference type="EMBL" id="LXQA010373883">
    <property type="protein sequence ID" value="MCI47557.1"/>
    <property type="molecule type" value="Genomic_DNA"/>
</dbReference>
<keyword evidence="2" id="KW-1185">Reference proteome</keyword>